<feature type="region of interest" description="Disordered" evidence="1">
    <location>
        <begin position="92"/>
        <end position="174"/>
    </location>
</feature>
<feature type="compositionally biased region" description="Acidic residues" evidence="1">
    <location>
        <begin position="162"/>
        <end position="174"/>
    </location>
</feature>
<dbReference type="AlphaFoldDB" id="A0A2G8LBZ7"/>
<protein>
    <submittedName>
        <fullName evidence="2">Uncharacterized protein</fullName>
    </submittedName>
</protein>
<dbReference type="Proteomes" id="UP000230750">
    <property type="component" value="Unassembled WGS sequence"/>
</dbReference>
<dbReference type="EMBL" id="MRZV01000132">
    <property type="protein sequence ID" value="PIK57772.1"/>
    <property type="molecule type" value="Genomic_DNA"/>
</dbReference>
<evidence type="ECO:0000313" key="3">
    <source>
        <dbReference type="Proteomes" id="UP000230750"/>
    </source>
</evidence>
<sequence>MTPVKNPRSASVLFIKDIPMLPLKGSKSGNATPQMKRMLKPLHPLVGNGNFQKKKGVPVVRDPILSGSPIIGPPAVSPSTSTIDMESEIVWVGGQTRPHRSPRFSSDSKDDINGPSLDSEIASFLQNSPLASDGDVKPERDVMTYLPSLPMASCTSPKRREEDEEDEEEVKETG</sequence>
<name>A0A2G8LBZ7_STIJA</name>
<evidence type="ECO:0000256" key="1">
    <source>
        <dbReference type="SAM" id="MobiDB-lite"/>
    </source>
</evidence>
<gene>
    <name evidence="2" type="ORF">BSL78_05298</name>
</gene>
<keyword evidence="3" id="KW-1185">Reference proteome</keyword>
<accession>A0A2G8LBZ7</accession>
<evidence type="ECO:0000313" key="2">
    <source>
        <dbReference type="EMBL" id="PIK57772.1"/>
    </source>
</evidence>
<proteinExistence type="predicted"/>
<organism evidence="2 3">
    <name type="scientific">Stichopus japonicus</name>
    <name type="common">Sea cucumber</name>
    <dbReference type="NCBI Taxonomy" id="307972"/>
    <lineage>
        <taxon>Eukaryota</taxon>
        <taxon>Metazoa</taxon>
        <taxon>Echinodermata</taxon>
        <taxon>Eleutherozoa</taxon>
        <taxon>Echinozoa</taxon>
        <taxon>Holothuroidea</taxon>
        <taxon>Aspidochirotacea</taxon>
        <taxon>Aspidochirotida</taxon>
        <taxon>Stichopodidae</taxon>
        <taxon>Apostichopus</taxon>
    </lineage>
</organism>
<comment type="caution">
    <text evidence="2">The sequence shown here is derived from an EMBL/GenBank/DDBJ whole genome shotgun (WGS) entry which is preliminary data.</text>
</comment>
<reference evidence="2 3" key="1">
    <citation type="journal article" date="2017" name="PLoS Biol.">
        <title>The sea cucumber genome provides insights into morphological evolution and visceral regeneration.</title>
        <authorList>
            <person name="Zhang X."/>
            <person name="Sun L."/>
            <person name="Yuan J."/>
            <person name="Sun Y."/>
            <person name="Gao Y."/>
            <person name="Zhang L."/>
            <person name="Li S."/>
            <person name="Dai H."/>
            <person name="Hamel J.F."/>
            <person name="Liu C."/>
            <person name="Yu Y."/>
            <person name="Liu S."/>
            <person name="Lin W."/>
            <person name="Guo K."/>
            <person name="Jin S."/>
            <person name="Xu P."/>
            <person name="Storey K.B."/>
            <person name="Huan P."/>
            <person name="Zhang T."/>
            <person name="Zhou Y."/>
            <person name="Zhang J."/>
            <person name="Lin C."/>
            <person name="Li X."/>
            <person name="Xing L."/>
            <person name="Huo D."/>
            <person name="Sun M."/>
            <person name="Wang L."/>
            <person name="Mercier A."/>
            <person name="Li F."/>
            <person name="Yang H."/>
            <person name="Xiang J."/>
        </authorList>
    </citation>
    <scope>NUCLEOTIDE SEQUENCE [LARGE SCALE GENOMIC DNA]</scope>
    <source>
        <strain evidence="2">Shaxun</strain>
        <tissue evidence="2">Muscle</tissue>
    </source>
</reference>